<dbReference type="GO" id="GO:0008270">
    <property type="term" value="F:zinc ion binding"/>
    <property type="evidence" value="ECO:0007669"/>
    <property type="project" value="UniProtKB-KW"/>
</dbReference>
<dbReference type="PANTHER" id="PTHR30313">
    <property type="entry name" value="DNA PRIMASE"/>
    <property type="match status" value="1"/>
</dbReference>
<dbReference type="RefSeq" id="WP_087299826.1">
    <property type="nucleotide sequence ID" value="NZ_NFKP01000003.1"/>
</dbReference>
<dbReference type="GO" id="GO:0006269">
    <property type="term" value="P:DNA replication, synthesis of primer"/>
    <property type="evidence" value="ECO:0007669"/>
    <property type="project" value="TreeGrafter"/>
</dbReference>
<comment type="caution">
    <text evidence="5">The sequence shown here is derived from an EMBL/GenBank/DDBJ whole genome shotgun (WGS) entry which is preliminary data.</text>
</comment>
<evidence type="ECO:0000256" key="1">
    <source>
        <dbReference type="ARBA" id="ARBA00022723"/>
    </source>
</evidence>
<dbReference type="GO" id="GO:0003677">
    <property type="term" value="F:DNA binding"/>
    <property type="evidence" value="ECO:0007669"/>
    <property type="project" value="InterPro"/>
</dbReference>
<feature type="domain" description="Zinc finger CHC2-type" evidence="4">
    <location>
        <begin position="34"/>
        <end position="96"/>
    </location>
</feature>
<dbReference type="InterPro" id="IPR002694">
    <property type="entry name" value="Znf_CHC2"/>
</dbReference>
<dbReference type="SMART" id="SM00400">
    <property type="entry name" value="ZnF_CHCC"/>
    <property type="match status" value="1"/>
</dbReference>
<evidence type="ECO:0000259" key="4">
    <source>
        <dbReference type="SMART" id="SM00400"/>
    </source>
</evidence>
<dbReference type="PANTHER" id="PTHR30313:SF2">
    <property type="entry name" value="DNA PRIMASE"/>
    <property type="match status" value="1"/>
</dbReference>
<reference evidence="6" key="1">
    <citation type="submission" date="2017-04" db="EMBL/GenBank/DDBJ databases">
        <title>Function of individual gut microbiota members based on whole genome sequencing of pure cultures obtained from chicken caecum.</title>
        <authorList>
            <person name="Medvecky M."/>
            <person name="Cejkova D."/>
            <person name="Polansky O."/>
            <person name="Karasova D."/>
            <person name="Kubasova T."/>
            <person name="Cizek A."/>
            <person name="Rychlik I."/>
        </authorList>
    </citation>
    <scope>NUCLEOTIDE SEQUENCE [LARGE SCALE GENOMIC DNA]</scope>
    <source>
        <strain evidence="6">An175</strain>
    </source>
</reference>
<dbReference type="AlphaFoldDB" id="A0A1Y4N543"/>
<keyword evidence="3" id="KW-0862">Zinc</keyword>
<dbReference type="Proteomes" id="UP000196386">
    <property type="component" value="Unassembled WGS sequence"/>
</dbReference>
<dbReference type="SUPFAM" id="SSF57783">
    <property type="entry name" value="Zinc beta-ribbon"/>
    <property type="match status" value="1"/>
</dbReference>
<organism evidence="5 6">
    <name type="scientific">Anaerotruncus colihominis</name>
    <dbReference type="NCBI Taxonomy" id="169435"/>
    <lineage>
        <taxon>Bacteria</taxon>
        <taxon>Bacillati</taxon>
        <taxon>Bacillota</taxon>
        <taxon>Clostridia</taxon>
        <taxon>Eubacteriales</taxon>
        <taxon>Oscillospiraceae</taxon>
        <taxon>Anaerotruncus</taxon>
    </lineage>
</organism>
<evidence type="ECO:0000256" key="2">
    <source>
        <dbReference type="ARBA" id="ARBA00022771"/>
    </source>
</evidence>
<evidence type="ECO:0000256" key="3">
    <source>
        <dbReference type="ARBA" id="ARBA00022833"/>
    </source>
</evidence>
<dbReference type="InterPro" id="IPR050219">
    <property type="entry name" value="DnaG_primase"/>
</dbReference>
<dbReference type="InterPro" id="IPR036977">
    <property type="entry name" value="DNA_primase_Znf_CHC2"/>
</dbReference>
<dbReference type="GO" id="GO:0005737">
    <property type="term" value="C:cytoplasm"/>
    <property type="evidence" value="ECO:0007669"/>
    <property type="project" value="TreeGrafter"/>
</dbReference>
<accession>A0A1Y4N543</accession>
<keyword evidence="2" id="KW-0863">Zinc-finger</keyword>
<proteinExistence type="predicted"/>
<gene>
    <name evidence="5" type="ORF">B5F11_04225</name>
</gene>
<dbReference type="Gene3D" id="3.90.580.10">
    <property type="entry name" value="Zinc finger, CHC2-type domain"/>
    <property type="match status" value="1"/>
</dbReference>
<protein>
    <recommendedName>
        <fullName evidence="4">Zinc finger CHC2-type domain-containing protein</fullName>
    </recommendedName>
</protein>
<dbReference type="EMBL" id="NFKP01000003">
    <property type="protein sequence ID" value="OUP70657.1"/>
    <property type="molecule type" value="Genomic_DNA"/>
</dbReference>
<keyword evidence="1" id="KW-0479">Metal-binding</keyword>
<evidence type="ECO:0000313" key="5">
    <source>
        <dbReference type="EMBL" id="OUP70657.1"/>
    </source>
</evidence>
<evidence type="ECO:0000313" key="6">
    <source>
        <dbReference type="Proteomes" id="UP000196386"/>
    </source>
</evidence>
<dbReference type="GO" id="GO:0003899">
    <property type="term" value="F:DNA-directed RNA polymerase activity"/>
    <property type="evidence" value="ECO:0007669"/>
    <property type="project" value="InterPro"/>
</dbReference>
<sequence>MINEERLKLAVAEIRQRLKLSTVLKREGALHVPYKGLMTCIFHADSRPSLSIDDDKGVFYCFSCGRKGNVIKLVQECESVLHNRKRSFAETVDFLIKTDSELEEAIGFETVFQEDTKEYKLPRTETGAIVWSFTRSKKPKIVDTMTIQSLCRTVRRKFKDDGDADKVMRFIGACQKGLPLDIISESYNGTNYIDSSIMTDVSDDVINDFTFLFQ</sequence>
<dbReference type="Pfam" id="PF01807">
    <property type="entry name" value="Zn_ribbon_DnaG"/>
    <property type="match status" value="1"/>
</dbReference>
<name>A0A1Y4N543_9FIRM</name>